<organism evidence="3 4">
    <name type="scientific">Candida boidinii</name>
    <name type="common">Yeast</name>
    <dbReference type="NCBI Taxonomy" id="5477"/>
    <lineage>
        <taxon>Eukaryota</taxon>
        <taxon>Fungi</taxon>
        <taxon>Dikarya</taxon>
        <taxon>Ascomycota</taxon>
        <taxon>Saccharomycotina</taxon>
        <taxon>Pichiomycetes</taxon>
        <taxon>Pichiales</taxon>
        <taxon>Pichiaceae</taxon>
        <taxon>Ogataea</taxon>
        <taxon>Ogataea/Candida clade</taxon>
    </lineage>
</organism>
<evidence type="ECO:0000313" key="4">
    <source>
        <dbReference type="Proteomes" id="UP001165120"/>
    </source>
</evidence>
<dbReference type="SUPFAM" id="SSF47459">
    <property type="entry name" value="HLH, helix-loop-helix DNA-binding domain"/>
    <property type="match status" value="1"/>
</dbReference>
<dbReference type="PROSITE" id="PS50888">
    <property type="entry name" value="BHLH"/>
    <property type="match status" value="1"/>
</dbReference>
<feature type="domain" description="BHLH" evidence="2">
    <location>
        <begin position="655"/>
        <end position="725"/>
    </location>
</feature>
<dbReference type="CDD" id="cd11387">
    <property type="entry name" value="bHLHzip_USF_MITF"/>
    <property type="match status" value="1"/>
</dbReference>
<dbReference type="Pfam" id="PF00010">
    <property type="entry name" value="HLH"/>
    <property type="match status" value="1"/>
</dbReference>
<keyword evidence="4" id="KW-1185">Reference proteome</keyword>
<dbReference type="Proteomes" id="UP001165120">
    <property type="component" value="Unassembled WGS sequence"/>
</dbReference>
<accession>A0A9W6WAI4</accession>
<feature type="region of interest" description="Disordered" evidence="1">
    <location>
        <begin position="631"/>
        <end position="652"/>
    </location>
</feature>
<gene>
    <name evidence="3" type="ORF">Cboi02_000348400</name>
</gene>
<feature type="region of interest" description="Disordered" evidence="1">
    <location>
        <begin position="799"/>
        <end position="831"/>
    </location>
</feature>
<dbReference type="InterPro" id="IPR011598">
    <property type="entry name" value="bHLH_dom"/>
</dbReference>
<comment type="caution">
    <text evidence="3">The sequence shown here is derived from an EMBL/GenBank/DDBJ whole genome shotgun (WGS) entry which is preliminary data.</text>
</comment>
<protein>
    <submittedName>
        <fullName evidence="3">Unnamed protein product</fullName>
    </submittedName>
</protein>
<feature type="region of interest" description="Disordered" evidence="1">
    <location>
        <begin position="300"/>
        <end position="339"/>
    </location>
</feature>
<dbReference type="Gene3D" id="4.10.280.10">
    <property type="entry name" value="Helix-loop-helix DNA-binding domain"/>
    <property type="match status" value="1"/>
</dbReference>
<evidence type="ECO:0000313" key="3">
    <source>
        <dbReference type="EMBL" id="GME72131.1"/>
    </source>
</evidence>
<feature type="compositionally biased region" description="Low complexity" evidence="1">
    <location>
        <begin position="300"/>
        <end position="338"/>
    </location>
</feature>
<evidence type="ECO:0000259" key="2">
    <source>
        <dbReference type="PROSITE" id="PS50888"/>
    </source>
</evidence>
<sequence length="915" mass="102061">MDQLLETKPIDSQIIENFANTIQNNNNNTNINNNNSNNNNNISYNYDNPNSPFSFDINDMDQLLETKPIDSQIIENFANTIQNNNNNTNINNNNSNNNNNISYNYDNPNSPFSFDINDMDQLLETKPIDSQIIENFANTIQNNNNNTNINNNNSNNNNNISYNYDNPNSPFSFDINDMDQLLETKPIDSQIIENFANTIQNNNNNTNINNNNSNNNNNISYNYDNPNSPFSFDINDMDQLLETKPIDSQIIENFANTIQNNNNNTNINNNNSNNNNANFDDLFTKNISYLDTLIDDRDGNSFSSSQNGSVNKSNNNNNSNNNININGNSNNNHQSNFKPFSLRTSISTNADSPSTRSQSIISNPIQNNSFNFNNNNNTDGLIDSPQDYGMQPLGRNSNITNSLSKTISNTYYNNNNNGNDNNNIINSNNNNNNNMINMNNLNNIDNFNNINDFIDDQNLNSILNSNFAGSDNNIKNHDSPRIAINDEFSNITPEIGGYNSNNTNNDNTNINNVNVNNNNNNIDNTNINELDTMGFSNPQYFSPKIKPSLSTSINNNAIPNNLNLKSNSISFQGGKSYGSQLGTSLNNIVSPSSTFDGGLYDDSPYGSYQGNNNSYNDSFLKSPLNSPSLKALGSPASYGSHMNPKSLSKENKLHRRRELHNAVERRRRDLIKEKIKELGTLIPPTLLLEGSKKSLSGLSEENQIKEIKANKATILNKSVDYITHLKDIMSSQDSRLSILQSKIDELLKLPGSQNYLNDPNNNNNNNNNNTIDNINTNINNNNNSGLNFDFIDSPLQQSGLQQMMPQQQQQQQQQPQQQGSNQQYDNFNLNTIDSPLGFTNTIGYSDFNSYNSNLNNSNLNNSNISSGGINGMPNIQEYPELIGNLDSNNTTNNYNSGGGGSGGASSSTDFYSPNF</sequence>
<evidence type="ECO:0000256" key="1">
    <source>
        <dbReference type="SAM" id="MobiDB-lite"/>
    </source>
</evidence>
<name>A0A9W6WAI4_CANBO</name>
<dbReference type="GO" id="GO:0046983">
    <property type="term" value="F:protein dimerization activity"/>
    <property type="evidence" value="ECO:0007669"/>
    <property type="project" value="InterPro"/>
</dbReference>
<proteinExistence type="predicted"/>
<feature type="region of interest" description="Disordered" evidence="1">
    <location>
        <begin position="754"/>
        <end position="776"/>
    </location>
</feature>
<feature type="compositionally biased region" description="Low complexity" evidence="1">
    <location>
        <begin position="757"/>
        <end position="776"/>
    </location>
</feature>
<dbReference type="InterPro" id="IPR036638">
    <property type="entry name" value="HLH_DNA-bd_sf"/>
</dbReference>
<feature type="compositionally biased region" description="Low complexity" evidence="1">
    <location>
        <begin position="799"/>
        <end position="823"/>
    </location>
</feature>
<feature type="region of interest" description="Disordered" evidence="1">
    <location>
        <begin position="892"/>
        <end position="915"/>
    </location>
</feature>
<reference evidence="3" key="1">
    <citation type="submission" date="2023-04" db="EMBL/GenBank/DDBJ databases">
        <title>Candida boidinii NBRC 10035.</title>
        <authorList>
            <person name="Ichikawa N."/>
            <person name="Sato H."/>
            <person name="Tonouchi N."/>
        </authorList>
    </citation>
    <scope>NUCLEOTIDE SEQUENCE</scope>
    <source>
        <strain evidence="3">NBRC 10035</strain>
    </source>
</reference>
<dbReference type="EMBL" id="BSXN01001210">
    <property type="protein sequence ID" value="GME72131.1"/>
    <property type="molecule type" value="Genomic_DNA"/>
</dbReference>
<dbReference type="AlphaFoldDB" id="A0A9W6WAI4"/>
<dbReference type="SMART" id="SM00353">
    <property type="entry name" value="HLH"/>
    <property type="match status" value="1"/>
</dbReference>